<proteinExistence type="predicted"/>
<name>A0A822YNE8_NELNU</name>
<sequence length="91" mass="9468">MAELSLITSTGPRYSRFRAGATTASAATSVGGGDGRRHGPVDALAGTAPRWIPKRGAILKGILRKVFSVLCFSSNQRLPSRSSTVTPSPAL</sequence>
<dbReference type="EMBL" id="DUZY01000003">
    <property type="protein sequence ID" value="DAD32406.1"/>
    <property type="molecule type" value="Genomic_DNA"/>
</dbReference>
<accession>A0A822YNE8</accession>
<reference evidence="2 3" key="1">
    <citation type="journal article" date="2020" name="Mol. Biol. Evol.">
        <title>Distinct Expression and Methylation Patterns for Genes with Different Fates following a Single Whole-Genome Duplication in Flowering Plants.</title>
        <authorList>
            <person name="Shi T."/>
            <person name="Rahmani R.S."/>
            <person name="Gugger P.F."/>
            <person name="Wang M."/>
            <person name="Li H."/>
            <person name="Zhang Y."/>
            <person name="Li Z."/>
            <person name="Wang Q."/>
            <person name="Van de Peer Y."/>
            <person name="Marchal K."/>
            <person name="Chen J."/>
        </authorList>
    </citation>
    <scope>NUCLEOTIDE SEQUENCE [LARGE SCALE GENOMIC DNA]</scope>
    <source>
        <tissue evidence="2">Leaf</tissue>
    </source>
</reference>
<evidence type="ECO:0000313" key="2">
    <source>
        <dbReference type="EMBL" id="DAD32406.1"/>
    </source>
</evidence>
<dbReference type="Proteomes" id="UP000607653">
    <property type="component" value="Unassembled WGS sequence"/>
</dbReference>
<protein>
    <submittedName>
        <fullName evidence="2">Uncharacterized protein</fullName>
    </submittedName>
</protein>
<evidence type="ECO:0000313" key="1">
    <source>
        <dbReference type="EMBL" id="DAD32405.1"/>
    </source>
</evidence>
<gene>
    <name evidence="1" type="ORF">HUJ06_011256</name>
    <name evidence="2" type="ORF">HUJ06_011257</name>
</gene>
<keyword evidence="3" id="KW-1185">Reference proteome</keyword>
<dbReference type="AlphaFoldDB" id="A0A822YNE8"/>
<organism evidence="2 3">
    <name type="scientific">Nelumbo nucifera</name>
    <name type="common">Sacred lotus</name>
    <dbReference type="NCBI Taxonomy" id="4432"/>
    <lineage>
        <taxon>Eukaryota</taxon>
        <taxon>Viridiplantae</taxon>
        <taxon>Streptophyta</taxon>
        <taxon>Embryophyta</taxon>
        <taxon>Tracheophyta</taxon>
        <taxon>Spermatophyta</taxon>
        <taxon>Magnoliopsida</taxon>
        <taxon>Proteales</taxon>
        <taxon>Nelumbonaceae</taxon>
        <taxon>Nelumbo</taxon>
    </lineage>
</organism>
<comment type="caution">
    <text evidence="2">The sequence shown here is derived from an EMBL/GenBank/DDBJ whole genome shotgun (WGS) entry which is preliminary data.</text>
</comment>
<evidence type="ECO:0000313" key="3">
    <source>
        <dbReference type="Proteomes" id="UP000607653"/>
    </source>
</evidence>
<dbReference type="EMBL" id="DUZY01000003">
    <property type="protein sequence ID" value="DAD32405.1"/>
    <property type="molecule type" value="Genomic_DNA"/>
</dbReference>